<evidence type="ECO:0000256" key="1">
    <source>
        <dbReference type="SAM" id="MobiDB-lite"/>
    </source>
</evidence>
<dbReference type="Pfam" id="PF16677">
    <property type="entry name" value="GP3_package"/>
    <property type="match status" value="1"/>
</dbReference>
<name>A0A645J0B3_9ZZZZ</name>
<protein>
    <submittedName>
        <fullName evidence="2">Uncharacterized protein</fullName>
    </submittedName>
</protein>
<proteinExistence type="predicted"/>
<reference evidence="2" key="1">
    <citation type="submission" date="2019-08" db="EMBL/GenBank/DDBJ databases">
        <authorList>
            <person name="Kucharzyk K."/>
            <person name="Murdoch R.W."/>
            <person name="Higgins S."/>
            <person name="Loffler F."/>
        </authorList>
    </citation>
    <scope>NUCLEOTIDE SEQUENCE</scope>
</reference>
<comment type="caution">
    <text evidence="2">The sequence shown here is derived from an EMBL/GenBank/DDBJ whole genome shotgun (WGS) entry which is preliminary data.</text>
</comment>
<accession>A0A645J0B3</accession>
<gene>
    <name evidence="2" type="ORF">SDC9_204715</name>
</gene>
<organism evidence="2">
    <name type="scientific">bioreactor metagenome</name>
    <dbReference type="NCBI Taxonomy" id="1076179"/>
    <lineage>
        <taxon>unclassified sequences</taxon>
        <taxon>metagenomes</taxon>
        <taxon>ecological metagenomes</taxon>
    </lineage>
</organism>
<feature type="region of interest" description="Disordered" evidence="1">
    <location>
        <begin position="88"/>
        <end position="109"/>
    </location>
</feature>
<sequence>MLTDTKGDPVFDKFGHPVIIGEKPPTVTGLALALGFNSRQALLNYQGRKQFHDTITRAKSRCEDYAESRLFDRDGSNGAKFSLMNNFKGWRDKPGEQPDEQGVQIIDDV</sequence>
<evidence type="ECO:0000313" key="2">
    <source>
        <dbReference type="EMBL" id="MPN57021.1"/>
    </source>
</evidence>
<dbReference type="Gene3D" id="1.10.132.80">
    <property type="match status" value="1"/>
</dbReference>
<dbReference type="InterPro" id="IPR032066">
    <property type="entry name" value="GP3_package"/>
</dbReference>
<dbReference type="AlphaFoldDB" id="A0A645J0B3"/>
<dbReference type="EMBL" id="VSSQ01128061">
    <property type="protein sequence ID" value="MPN57021.1"/>
    <property type="molecule type" value="Genomic_DNA"/>
</dbReference>